<comment type="function">
    <text evidence="7">Catalyzes the NAD(P)-dependent oxidation of 4-(phosphooxy)-L-threonine (HTP) into 2-amino-3-oxo-4-(phosphooxy)butyric acid which spontaneously decarboxylates to form 3-amino-2-oxopropyl phosphate (AHAP).</text>
</comment>
<dbReference type="Proteomes" id="UP000284322">
    <property type="component" value="Unassembled WGS sequence"/>
</dbReference>
<dbReference type="EMBL" id="RAHJ01000021">
    <property type="protein sequence ID" value="RJX65947.1"/>
    <property type="molecule type" value="Genomic_DNA"/>
</dbReference>
<comment type="subcellular location">
    <subcellularLocation>
        <location evidence="7">Cytoplasm</location>
    </subcellularLocation>
</comment>
<keyword evidence="2 7" id="KW-0479">Metal-binding</keyword>
<evidence type="ECO:0000313" key="9">
    <source>
        <dbReference type="Proteomes" id="UP000284322"/>
    </source>
</evidence>
<feature type="binding site" evidence="7">
    <location>
        <position position="215"/>
    </location>
    <ligand>
        <name>a divalent metal cation</name>
        <dbReference type="ChEBI" id="CHEBI:60240"/>
        <note>ligand shared between dimeric partners</note>
    </ligand>
</feature>
<dbReference type="SUPFAM" id="SSF53659">
    <property type="entry name" value="Isocitrate/Isopropylmalate dehydrogenase-like"/>
    <property type="match status" value="1"/>
</dbReference>
<dbReference type="InterPro" id="IPR037510">
    <property type="entry name" value="PdxA"/>
</dbReference>
<evidence type="ECO:0000256" key="2">
    <source>
        <dbReference type="ARBA" id="ARBA00022723"/>
    </source>
</evidence>
<sequence length="343" mass="34883">MAMPAPLALSLGDPAGIGPELIAASWEQRDAAVLPPFFAVGGASLLASAAKARGLDIPVERIDSPAQAADVFPHALPVLGEIDAAWNPGNPDRDGARLALASLRTAAELTVSGAAAAIVTGPIAKALLAEVGFDYPGQTEFVAAASGVAAGDAVMMLAGPQLRTIPLTVHVALSQVPALITADLIRRRTRIAAAALQRDFGLASPRIAIAALNPHAGEHGRMGHEDSAVIAPAIAALVAEGFAVTGPHPADALFAPHARGDYDVALCMYHDQALIPIKALDFDAGVNVTLGLPIIRTSPDHGTAFAIAGTGKADPGATIAAIRMAGECATRRASYKVEAKFAS</sequence>
<gene>
    <name evidence="7 8" type="primary">pdxA</name>
    <name evidence="8" type="ORF">D6858_13285</name>
</gene>
<comment type="caution">
    <text evidence="7">Lacks conserved residue(s) required for the propagation of feature annotation.</text>
</comment>
<dbReference type="GO" id="GO:0000287">
    <property type="term" value="F:magnesium ion binding"/>
    <property type="evidence" value="ECO:0007669"/>
    <property type="project" value="UniProtKB-UniRule"/>
</dbReference>
<dbReference type="OrthoDB" id="9801783at2"/>
<dbReference type="AlphaFoldDB" id="A0A419QYN9"/>
<evidence type="ECO:0000256" key="1">
    <source>
        <dbReference type="ARBA" id="ARBA00022490"/>
    </source>
</evidence>
<dbReference type="PANTHER" id="PTHR30004">
    <property type="entry name" value="4-HYDROXYTHREONINE-4-PHOSPHATE DEHYDROGENASE"/>
    <property type="match status" value="1"/>
</dbReference>
<evidence type="ECO:0000256" key="7">
    <source>
        <dbReference type="HAMAP-Rule" id="MF_00536"/>
    </source>
</evidence>
<comment type="subunit">
    <text evidence="7">Homodimer.</text>
</comment>
<keyword evidence="7" id="KW-0170">Cobalt</keyword>
<dbReference type="InterPro" id="IPR005255">
    <property type="entry name" value="PdxA_fam"/>
</dbReference>
<evidence type="ECO:0000256" key="6">
    <source>
        <dbReference type="ARBA" id="ARBA00023096"/>
    </source>
</evidence>
<feature type="binding site" evidence="7">
    <location>
        <position position="170"/>
    </location>
    <ligand>
        <name>a divalent metal cation</name>
        <dbReference type="ChEBI" id="CHEBI:60240"/>
        <note>ligand shared between dimeric partners</note>
    </ligand>
</feature>
<feature type="binding site" evidence="7">
    <location>
        <position position="270"/>
    </location>
    <ligand>
        <name>a divalent metal cation</name>
        <dbReference type="ChEBI" id="CHEBI:60240"/>
        <note>ligand shared between dimeric partners</note>
    </ligand>
</feature>
<dbReference type="UniPathway" id="UPA00244">
    <property type="reaction ID" value="UER00312"/>
</dbReference>
<feature type="binding site" evidence="7">
    <location>
        <position position="278"/>
    </location>
    <ligand>
        <name>substrate</name>
    </ligand>
</feature>
<comment type="catalytic activity">
    <reaction evidence="7">
        <text>4-(phosphooxy)-L-threonine + NAD(+) = 3-amino-2-oxopropyl phosphate + CO2 + NADH</text>
        <dbReference type="Rhea" id="RHEA:32275"/>
        <dbReference type="ChEBI" id="CHEBI:16526"/>
        <dbReference type="ChEBI" id="CHEBI:57279"/>
        <dbReference type="ChEBI" id="CHEBI:57540"/>
        <dbReference type="ChEBI" id="CHEBI:57945"/>
        <dbReference type="ChEBI" id="CHEBI:58452"/>
        <dbReference type="EC" id="1.1.1.262"/>
    </reaction>
</comment>
<evidence type="ECO:0000313" key="8">
    <source>
        <dbReference type="EMBL" id="RJX65947.1"/>
    </source>
</evidence>
<keyword evidence="7" id="KW-0460">Magnesium</keyword>
<dbReference type="GO" id="GO:0008615">
    <property type="term" value="P:pyridoxine biosynthetic process"/>
    <property type="evidence" value="ECO:0007669"/>
    <property type="project" value="UniProtKB-UniRule"/>
</dbReference>
<keyword evidence="9" id="KW-1185">Reference proteome</keyword>
<dbReference type="NCBIfam" id="NF003699">
    <property type="entry name" value="PRK05312.1"/>
    <property type="match status" value="1"/>
</dbReference>
<proteinExistence type="inferred from homology"/>
<keyword evidence="4 7" id="KW-0560">Oxidoreductase</keyword>
<feature type="binding site" evidence="7">
    <location>
        <position position="139"/>
    </location>
    <ligand>
        <name>substrate</name>
    </ligand>
</feature>
<dbReference type="GO" id="GO:0050570">
    <property type="term" value="F:4-hydroxythreonine-4-phosphate dehydrogenase activity"/>
    <property type="evidence" value="ECO:0007669"/>
    <property type="project" value="UniProtKB-UniRule"/>
</dbReference>
<comment type="similarity">
    <text evidence="7">Belongs to the PdxA family.</text>
</comment>
<dbReference type="GO" id="GO:0051287">
    <property type="term" value="F:NAD binding"/>
    <property type="evidence" value="ECO:0007669"/>
    <property type="project" value="InterPro"/>
</dbReference>
<accession>A0A419QYN9</accession>
<dbReference type="GO" id="GO:0005737">
    <property type="term" value="C:cytoplasm"/>
    <property type="evidence" value="ECO:0007669"/>
    <property type="project" value="UniProtKB-SubCell"/>
</dbReference>
<comment type="cofactor">
    <cofactor evidence="7">
        <name>Zn(2+)</name>
        <dbReference type="ChEBI" id="CHEBI:29105"/>
    </cofactor>
    <cofactor evidence="7">
        <name>Mg(2+)</name>
        <dbReference type="ChEBI" id="CHEBI:18420"/>
    </cofactor>
    <cofactor evidence="7">
        <name>Co(2+)</name>
        <dbReference type="ChEBI" id="CHEBI:48828"/>
    </cofactor>
    <text evidence="7">Binds 1 divalent metal cation per subunit. Can use ions such as Zn(2+), Mg(2+) or Co(2+).</text>
</comment>
<feature type="binding site" evidence="7">
    <location>
        <position position="296"/>
    </location>
    <ligand>
        <name>substrate</name>
    </ligand>
</feature>
<keyword evidence="3 7" id="KW-0521">NADP</keyword>
<keyword evidence="5 7" id="KW-0520">NAD</keyword>
<comment type="pathway">
    <text evidence="7">Cofactor biosynthesis; pyridoxine 5'-phosphate biosynthesis; pyridoxine 5'-phosphate from D-erythrose 4-phosphate: step 4/5.</text>
</comment>
<dbReference type="PANTHER" id="PTHR30004:SF6">
    <property type="entry name" value="D-THREONATE 4-PHOSPHATE DEHYDROGENASE"/>
    <property type="match status" value="1"/>
</dbReference>
<evidence type="ECO:0000256" key="5">
    <source>
        <dbReference type="ARBA" id="ARBA00023027"/>
    </source>
</evidence>
<evidence type="ECO:0000256" key="4">
    <source>
        <dbReference type="ARBA" id="ARBA00023002"/>
    </source>
</evidence>
<comment type="caution">
    <text evidence="8">The sequence shown here is derived from an EMBL/GenBank/DDBJ whole genome shotgun (WGS) entry which is preliminary data.</text>
</comment>
<dbReference type="NCBIfam" id="TIGR00557">
    <property type="entry name" value="pdxA"/>
    <property type="match status" value="1"/>
</dbReference>
<evidence type="ECO:0000256" key="3">
    <source>
        <dbReference type="ARBA" id="ARBA00022857"/>
    </source>
</evidence>
<keyword evidence="7" id="KW-0862">Zinc</keyword>
<organism evidence="8 9">
    <name type="scientific">Tsuneonella suprasediminis</name>
    <dbReference type="NCBI Taxonomy" id="2306996"/>
    <lineage>
        <taxon>Bacteria</taxon>
        <taxon>Pseudomonadati</taxon>
        <taxon>Pseudomonadota</taxon>
        <taxon>Alphaproteobacteria</taxon>
        <taxon>Sphingomonadales</taxon>
        <taxon>Erythrobacteraceae</taxon>
        <taxon>Tsuneonella</taxon>
    </lineage>
</organism>
<comment type="miscellaneous">
    <text evidence="7">The active site is located at the dimer interface.</text>
</comment>
<protein>
    <recommendedName>
        <fullName evidence="7">4-hydroxythreonine-4-phosphate dehydrogenase</fullName>
        <ecNumber evidence="7">1.1.1.262</ecNumber>
    </recommendedName>
    <alternativeName>
        <fullName evidence="7">4-(phosphohydroxy)-L-threonine dehydrogenase</fullName>
    </alternativeName>
</protein>
<dbReference type="GO" id="GO:0050897">
    <property type="term" value="F:cobalt ion binding"/>
    <property type="evidence" value="ECO:0007669"/>
    <property type="project" value="UniProtKB-UniRule"/>
</dbReference>
<dbReference type="HAMAP" id="MF_00536">
    <property type="entry name" value="PdxA"/>
    <property type="match status" value="1"/>
</dbReference>
<name>A0A419QYN9_9SPHN</name>
<reference evidence="8 9" key="1">
    <citation type="submission" date="2018-09" db="EMBL/GenBank/DDBJ databases">
        <title>Altererythrobacter sp.Ery1 and Ery12, the genome sequencing of novel strains in genus Alterythrobacter.</title>
        <authorList>
            <person name="Cheng H."/>
            <person name="Wu Y.-H."/>
            <person name="Fang C."/>
            <person name="Xu X.-W."/>
        </authorList>
    </citation>
    <scope>NUCLEOTIDE SEQUENCE [LARGE SCALE GENOMIC DNA]</scope>
    <source>
        <strain evidence="8 9">Ery12</strain>
    </source>
</reference>
<dbReference type="EC" id="1.1.1.262" evidence="7"/>
<feature type="binding site" evidence="7">
    <location>
        <position position="287"/>
    </location>
    <ligand>
        <name>substrate</name>
    </ligand>
</feature>
<dbReference type="Gene3D" id="3.40.718.10">
    <property type="entry name" value="Isopropylmalate Dehydrogenase"/>
    <property type="match status" value="1"/>
</dbReference>
<dbReference type="Pfam" id="PF04166">
    <property type="entry name" value="PdxA"/>
    <property type="match status" value="1"/>
</dbReference>
<keyword evidence="6 7" id="KW-0664">Pyridoxine biosynthesis</keyword>
<dbReference type="GO" id="GO:0008270">
    <property type="term" value="F:zinc ion binding"/>
    <property type="evidence" value="ECO:0007669"/>
    <property type="project" value="UniProtKB-UniRule"/>
</dbReference>
<keyword evidence="1 7" id="KW-0963">Cytoplasm</keyword>
<dbReference type="GO" id="GO:0042823">
    <property type="term" value="P:pyridoxal phosphate biosynthetic process"/>
    <property type="evidence" value="ECO:0007669"/>
    <property type="project" value="UniProtKB-UniRule"/>
</dbReference>